<dbReference type="Gene3D" id="2.60.120.920">
    <property type="match status" value="1"/>
</dbReference>
<dbReference type="Gene3D" id="3.30.40.10">
    <property type="entry name" value="Zinc/RING finger domain, C3HC4 (zinc finger)"/>
    <property type="match status" value="1"/>
</dbReference>
<sequence>MIRAEFRKSNTCERLTMFIQRLFELGNFFMSWIKKHKRTTSIMGDCCCKNSVPDVFTYAPSSATQSANSPYENRQRSPKVDPNLVDQLVLEMLTVAASRVDTDEESPVSLVKLHLIADKEEGWIQMITSMVNVIPIENPFGPTAISILLDACPLPSRETVIKVTELFGLSSERAKQGEINVRVDRNICIVLGSLAEKLVGPNSIAMLTEKTLDYLFTFLVDHREPCLCLFALIALEKFAHTMENKIVIKDKLEKSGENPLLHLEKFADSEDNIWRQVGFCASWSLDNLFVVEGRKLSYEVVDMKDINAILNCQDVSEYLQISPNGLEARCDSYSFESVRCTFQVDDGCWYYEATVVTPGVMQIGWATKNSHFLSDEGFGIGDDLYSISYDGCRELVWYNARPTSITAVKPWAPGDVLGCLIDLATKEIIFSVNGQRLPTYNEIFEATKYGFFAAASFMAYQQCKFNFGKEPFKYAPEDRIFATFNDFGQLTDEQKKVIPRRLYLERLRHSSVKEDSCTLCYDDTACCVLEPCGHRGFCSVCTSMLRDCPMCRGEILNIRREAI</sequence>
<keyword evidence="1" id="KW-0479">Metal-binding</keyword>
<evidence type="ECO:0000259" key="6">
    <source>
        <dbReference type="PROSITE" id="PS50188"/>
    </source>
</evidence>
<dbReference type="InterPro" id="IPR001870">
    <property type="entry name" value="B30.2/SPRY"/>
</dbReference>
<dbReference type="Pfam" id="PF00622">
    <property type="entry name" value="SPRY"/>
    <property type="match status" value="1"/>
</dbReference>
<keyword evidence="8" id="KW-1185">Reference proteome</keyword>
<evidence type="ECO:0000259" key="5">
    <source>
        <dbReference type="PROSITE" id="PS50089"/>
    </source>
</evidence>
<dbReference type="GO" id="GO:0005737">
    <property type="term" value="C:cytoplasm"/>
    <property type="evidence" value="ECO:0007669"/>
    <property type="project" value="TreeGrafter"/>
</dbReference>
<dbReference type="EMBL" id="CALOZG010000087">
    <property type="protein sequence ID" value="CAH4038932.1"/>
    <property type="molecule type" value="Genomic_DNA"/>
</dbReference>
<dbReference type="InterPro" id="IPR001841">
    <property type="entry name" value="Znf_RING"/>
</dbReference>
<comment type="caution">
    <text evidence="7">The sequence shown here is derived from an EMBL/GenBank/DDBJ whole genome shotgun (WGS) entry which is preliminary data.</text>
</comment>
<keyword evidence="3" id="KW-0862">Zinc</keyword>
<dbReference type="InterPro" id="IPR045129">
    <property type="entry name" value="RNF123/RKP/RSPRY1"/>
</dbReference>
<evidence type="ECO:0000313" key="8">
    <source>
        <dbReference type="Proteomes" id="UP001152562"/>
    </source>
</evidence>
<accession>A0A9P0TV15</accession>
<dbReference type="Pfam" id="PF13920">
    <property type="entry name" value="zf-C3HC4_3"/>
    <property type="match status" value="1"/>
</dbReference>
<evidence type="ECO:0000313" key="7">
    <source>
        <dbReference type="EMBL" id="CAH4038932.1"/>
    </source>
</evidence>
<protein>
    <recommendedName>
        <fullName evidence="9">RING finger and SPRY domain-containing protein 1</fullName>
    </recommendedName>
</protein>
<dbReference type="PANTHER" id="PTHR13363:SF6">
    <property type="entry name" value="RING FINGER AND SPRY DOMAIN-CONTAINING PROTEIN 1"/>
    <property type="match status" value="1"/>
</dbReference>
<evidence type="ECO:0000256" key="1">
    <source>
        <dbReference type="ARBA" id="ARBA00022723"/>
    </source>
</evidence>
<feature type="domain" description="RING-type" evidence="5">
    <location>
        <begin position="517"/>
        <end position="552"/>
    </location>
</feature>
<dbReference type="SMART" id="SM00184">
    <property type="entry name" value="RING"/>
    <property type="match status" value="1"/>
</dbReference>
<proteinExistence type="predicted"/>
<dbReference type="InterPro" id="IPR013083">
    <property type="entry name" value="Znf_RING/FYVE/PHD"/>
</dbReference>
<evidence type="ECO:0000256" key="4">
    <source>
        <dbReference type="PROSITE-ProRule" id="PRU00175"/>
    </source>
</evidence>
<dbReference type="Proteomes" id="UP001152562">
    <property type="component" value="Unassembled WGS sequence"/>
</dbReference>
<dbReference type="InterPro" id="IPR003877">
    <property type="entry name" value="SPRY_dom"/>
</dbReference>
<gene>
    <name evidence="7" type="ORF">PIBRA_LOCUS14413</name>
</gene>
<dbReference type="InterPro" id="IPR013320">
    <property type="entry name" value="ConA-like_dom_sf"/>
</dbReference>
<feature type="domain" description="B30.2/SPRY" evidence="6">
    <location>
        <begin position="288"/>
        <end position="472"/>
    </location>
</feature>
<dbReference type="SUPFAM" id="SSF57850">
    <property type="entry name" value="RING/U-box"/>
    <property type="match status" value="1"/>
</dbReference>
<dbReference type="SMART" id="SM00449">
    <property type="entry name" value="SPRY"/>
    <property type="match status" value="1"/>
</dbReference>
<evidence type="ECO:0000256" key="2">
    <source>
        <dbReference type="ARBA" id="ARBA00022771"/>
    </source>
</evidence>
<dbReference type="PROSITE" id="PS50089">
    <property type="entry name" value="ZF_RING_2"/>
    <property type="match status" value="1"/>
</dbReference>
<name>A0A9P0TV15_PIEBR</name>
<dbReference type="PROSITE" id="PS50188">
    <property type="entry name" value="B302_SPRY"/>
    <property type="match status" value="1"/>
</dbReference>
<evidence type="ECO:0008006" key="9">
    <source>
        <dbReference type="Google" id="ProtNLM"/>
    </source>
</evidence>
<keyword evidence="2 4" id="KW-0863">Zinc-finger</keyword>
<dbReference type="GO" id="GO:0004842">
    <property type="term" value="F:ubiquitin-protein transferase activity"/>
    <property type="evidence" value="ECO:0007669"/>
    <property type="project" value="InterPro"/>
</dbReference>
<reference evidence="7" key="1">
    <citation type="submission" date="2022-05" db="EMBL/GenBank/DDBJ databases">
        <authorList>
            <person name="Okamura Y."/>
        </authorList>
    </citation>
    <scope>NUCLEOTIDE SEQUENCE</scope>
</reference>
<dbReference type="SUPFAM" id="SSF49899">
    <property type="entry name" value="Concanavalin A-like lectins/glucanases"/>
    <property type="match status" value="1"/>
</dbReference>
<dbReference type="InterPro" id="IPR043136">
    <property type="entry name" value="B30.2/SPRY_sf"/>
</dbReference>
<dbReference type="GO" id="GO:0008270">
    <property type="term" value="F:zinc ion binding"/>
    <property type="evidence" value="ECO:0007669"/>
    <property type="project" value="UniProtKB-KW"/>
</dbReference>
<dbReference type="GO" id="GO:0051603">
    <property type="term" value="P:proteolysis involved in protein catabolic process"/>
    <property type="evidence" value="ECO:0007669"/>
    <property type="project" value="TreeGrafter"/>
</dbReference>
<evidence type="ECO:0000256" key="3">
    <source>
        <dbReference type="ARBA" id="ARBA00022833"/>
    </source>
</evidence>
<organism evidence="7 8">
    <name type="scientific">Pieris brassicae</name>
    <name type="common">White butterfly</name>
    <name type="synonym">Large white butterfly</name>
    <dbReference type="NCBI Taxonomy" id="7116"/>
    <lineage>
        <taxon>Eukaryota</taxon>
        <taxon>Metazoa</taxon>
        <taxon>Ecdysozoa</taxon>
        <taxon>Arthropoda</taxon>
        <taxon>Hexapoda</taxon>
        <taxon>Insecta</taxon>
        <taxon>Pterygota</taxon>
        <taxon>Neoptera</taxon>
        <taxon>Endopterygota</taxon>
        <taxon>Lepidoptera</taxon>
        <taxon>Glossata</taxon>
        <taxon>Ditrysia</taxon>
        <taxon>Papilionoidea</taxon>
        <taxon>Pieridae</taxon>
        <taxon>Pierinae</taxon>
        <taxon>Pieris</taxon>
    </lineage>
</organism>
<dbReference type="AlphaFoldDB" id="A0A9P0TV15"/>
<dbReference type="PANTHER" id="PTHR13363">
    <property type="entry name" value="RING FINGER AND SRY DOMAIN-CONTAINING"/>
    <property type="match status" value="1"/>
</dbReference>